<proteinExistence type="predicted"/>
<keyword evidence="1" id="KW-0812">Transmembrane</keyword>
<gene>
    <name evidence="2" type="ORF">KME32_33085</name>
</gene>
<dbReference type="GO" id="GO:0005524">
    <property type="term" value="F:ATP binding"/>
    <property type="evidence" value="ECO:0007669"/>
    <property type="project" value="UniProtKB-KW"/>
</dbReference>
<keyword evidence="1" id="KW-1133">Transmembrane helix</keyword>
<keyword evidence="2" id="KW-0067">ATP-binding</keyword>
<evidence type="ECO:0000256" key="1">
    <source>
        <dbReference type="SAM" id="Phobius"/>
    </source>
</evidence>
<dbReference type="InterPro" id="IPR027417">
    <property type="entry name" value="P-loop_NTPase"/>
</dbReference>
<organism evidence="2 3">
    <name type="scientific">Mojavia pulchra JT2-VF2</name>
    <dbReference type="NCBI Taxonomy" id="287848"/>
    <lineage>
        <taxon>Bacteria</taxon>
        <taxon>Bacillati</taxon>
        <taxon>Cyanobacteriota</taxon>
        <taxon>Cyanophyceae</taxon>
        <taxon>Nostocales</taxon>
        <taxon>Nostocaceae</taxon>
    </lineage>
</organism>
<keyword evidence="2" id="KW-0547">Nucleotide-binding</keyword>
<reference evidence="2" key="1">
    <citation type="submission" date="2021-05" db="EMBL/GenBank/DDBJ databases">
        <authorList>
            <person name="Pietrasiak N."/>
            <person name="Ward R."/>
            <person name="Stajich J.E."/>
            <person name="Kurbessoian T."/>
        </authorList>
    </citation>
    <scope>NUCLEOTIDE SEQUENCE</scope>
    <source>
        <strain evidence="2">JT2-VF2</strain>
    </source>
</reference>
<keyword evidence="1" id="KW-0472">Membrane</keyword>
<reference evidence="2" key="2">
    <citation type="journal article" date="2022" name="Microbiol. Resour. Announc.">
        <title>Metagenome Sequencing to Explore Phylogenomics of Terrestrial Cyanobacteria.</title>
        <authorList>
            <person name="Ward R.D."/>
            <person name="Stajich J.E."/>
            <person name="Johansen J.R."/>
            <person name="Huntemann M."/>
            <person name="Clum A."/>
            <person name="Foster B."/>
            <person name="Foster B."/>
            <person name="Roux S."/>
            <person name="Palaniappan K."/>
            <person name="Varghese N."/>
            <person name="Mukherjee S."/>
            <person name="Reddy T.B.K."/>
            <person name="Daum C."/>
            <person name="Copeland A."/>
            <person name="Chen I.A."/>
            <person name="Ivanova N.N."/>
            <person name="Kyrpides N.C."/>
            <person name="Shapiro N."/>
            <person name="Eloe-Fadrosh E.A."/>
            <person name="Pietrasiak N."/>
        </authorList>
    </citation>
    <scope>NUCLEOTIDE SEQUENCE</scope>
    <source>
        <strain evidence="2">JT2-VF2</strain>
    </source>
</reference>
<dbReference type="Gene3D" id="3.40.50.300">
    <property type="entry name" value="P-loop containing nucleotide triphosphate hydrolases"/>
    <property type="match status" value="1"/>
</dbReference>
<dbReference type="EMBL" id="JAHHHN010000049">
    <property type="protein sequence ID" value="MBW4565835.1"/>
    <property type="molecule type" value="Genomic_DNA"/>
</dbReference>
<dbReference type="AlphaFoldDB" id="A0A951UKW2"/>
<evidence type="ECO:0000313" key="2">
    <source>
        <dbReference type="EMBL" id="MBW4565835.1"/>
    </source>
</evidence>
<dbReference type="SUPFAM" id="SSF52540">
    <property type="entry name" value="P-loop containing nucleoside triphosphate hydrolases"/>
    <property type="match status" value="1"/>
</dbReference>
<dbReference type="Proteomes" id="UP000715781">
    <property type="component" value="Unassembled WGS sequence"/>
</dbReference>
<sequence length="626" mass="70718">MDTKPSQLNQRSYSLPPRLNLAIMASITGAVICGIAAHVGDGISKRELCFYPQSARIHDAPIEAGVGNPDKLLLGKKYCRYDQRTLIPEPYLKANQYRTSNPNYNPWAFLQHDSLYLYRELPADNPFKIYLGLGAMVLGAIGLWATSKARDYLSDIRPHYRATKLFVGVKANYSVKLGEQLLELSGNELLKYLRGIKIAEARQQFIASITPQQQRALLMAMSAEDYYEFGHLLDGGASFEKFEQPQLPHGQPGTVQEQVEQQAIAPTTSETISSVLQRVAREDGSTALCGDPGTGKSTITREYIRQVEANCPDADIRVLAVKNDSFNGLRERGKVTRFVGENAIDNARTFFLGVQTEYNKRLEVTEDGRYCLPPIVIILDDWLTIAAKLNKVKPEDLGFDFGQILFDVLIVGREYNMKFFVNLHSLNLKAIGIQELDQNTRKVLRLLLLGNRYRKDGREIDAYGVIEQAIMGNQVITHTKDKELVRAQYSELKAQSRSQYQPVMFAFVGGYYLGLVPKFQQAEVSVRPVTAEELAKLEQLYQELEFDLKPVSETTKQPSGKESSAQEKRFTRFNLTQVEAKAEILRLRNAKHNQTQIIKILWDAKPGENEAYKQALTEYKQLISDE</sequence>
<accession>A0A951UKW2</accession>
<evidence type="ECO:0000313" key="3">
    <source>
        <dbReference type="Proteomes" id="UP000715781"/>
    </source>
</evidence>
<protein>
    <submittedName>
        <fullName evidence="2">ATP-binding protein</fullName>
    </submittedName>
</protein>
<comment type="caution">
    <text evidence="2">The sequence shown here is derived from an EMBL/GenBank/DDBJ whole genome shotgun (WGS) entry which is preliminary data.</text>
</comment>
<name>A0A951UKW2_9NOST</name>
<feature type="transmembrane region" description="Helical" evidence="1">
    <location>
        <begin position="21"/>
        <end position="40"/>
    </location>
</feature>